<dbReference type="InterPro" id="IPR023209">
    <property type="entry name" value="DAO"/>
</dbReference>
<dbReference type="PANTHER" id="PTHR11530">
    <property type="entry name" value="D-AMINO ACID OXIDASE"/>
    <property type="match status" value="1"/>
</dbReference>
<dbReference type="GO" id="GO:0003884">
    <property type="term" value="F:D-amino-acid oxidase activity"/>
    <property type="evidence" value="ECO:0007669"/>
    <property type="project" value="InterPro"/>
</dbReference>
<evidence type="ECO:0000259" key="7">
    <source>
        <dbReference type="Pfam" id="PF01266"/>
    </source>
</evidence>
<dbReference type="Pfam" id="PF01266">
    <property type="entry name" value="DAO"/>
    <property type="match status" value="1"/>
</dbReference>
<feature type="non-terminal residue" evidence="8">
    <location>
        <position position="1"/>
    </location>
</feature>
<evidence type="ECO:0000313" key="9">
    <source>
        <dbReference type="Proteomes" id="UP000070444"/>
    </source>
</evidence>
<evidence type="ECO:0000256" key="1">
    <source>
        <dbReference type="ARBA" id="ARBA00001974"/>
    </source>
</evidence>
<feature type="non-terminal residue" evidence="8">
    <location>
        <position position="292"/>
    </location>
</feature>
<evidence type="ECO:0000256" key="4">
    <source>
        <dbReference type="ARBA" id="ARBA00022827"/>
    </source>
</evidence>
<dbReference type="STRING" id="796925.A0A137PAK7"/>
<feature type="binding site" evidence="6">
    <location>
        <position position="282"/>
    </location>
    <ligand>
        <name>D-dopa</name>
        <dbReference type="ChEBI" id="CHEBI:149689"/>
    </ligand>
</feature>
<sequence length="292" mass="32931">VVIIGAGVIGLTLGNLLLDSGKYQKVSIIAEHIGSSDHPEYCSSKAGANWMSVAEDKVHIEYDALTYKKFDYIVKNKLTPHIKSAKIVETFTNANTFKLPWFSQLATNFKVLTKEELGDKYNFGYSYDSFIINSVSYLNWLKEEFISKGGKLVQKKLSSLQESYQLFPNSQTFINCTGLGSKYLDDVKDSEVHPIRGQVVLIRAPHIKRCRLIHTGDDAKYCYMIPKGDGTVVLGGTKIKNDYSLQADPEISKKIIDRCVYYMEEDLKDLKLDIVKEYSASRPGRKSGVRLE</sequence>
<accession>A0A137PAK7</accession>
<dbReference type="SUPFAM" id="SSF54373">
    <property type="entry name" value="FAD-linked reductases, C-terminal domain"/>
    <property type="match status" value="1"/>
</dbReference>
<name>A0A137PAK7_CONC2</name>
<dbReference type="SUPFAM" id="SSF51971">
    <property type="entry name" value="Nucleotide-binding domain"/>
    <property type="match status" value="1"/>
</dbReference>
<dbReference type="AlphaFoldDB" id="A0A137PAK7"/>
<gene>
    <name evidence="8" type="ORF">CONCODRAFT_25113</name>
</gene>
<comment type="similarity">
    <text evidence="2">Belongs to the DAMOX/DASOX family.</text>
</comment>
<dbReference type="PANTHER" id="PTHR11530:SF11">
    <property type="entry name" value="D-ASPARTATE OXIDASE"/>
    <property type="match status" value="1"/>
</dbReference>
<dbReference type="Gene3D" id="3.30.9.10">
    <property type="entry name" value="D-Amino Acid Oxidase, subunit A, domain 2"/>
    <property type="match status" value="1"/>
</dbReference>
<evidence type="ECO:0000256" key="2">
    <source>
        <dbReference type="ARBA" id="ARBA00006730"/>
    </source>
</evidence>
<dbReference type="PIRSF" id="PIRSF000189">
    <property type="entry name" value="D-aa_oxidase"/>
    <property type="match status" value="1"/>
</dbReference>
<evidence type="ECO:0000313" key="8">
    <source>
        <dbReference type="EMBL" id="KXN71994.1"/>
    </source>
</evidence>
<dbReference type="EMBL" id="KQ964462">
    <property type="protein sequence ID" value="KXN71994.1"/>
    <property type="molecule type" value="Genomic_DNA"/>
</dbReference>
<dbReference type="OrthoDB" id="409956at2759"/>
<dbReference type="OMA" id="VYLQWLQ"/>
<keyword evidence="5" id="KW-0560">Oxidoreductase</keyword>
<keyword evidence="4 6" id="KW-0274">FAD</keyword>
<evidence type="ECO:0000256" key="6">
    <source>
        <dbReference type="PIRSR" id="PIRSR000189-1"/>
    </source>
</evidence>
<dbReference type="GO" id="GO:0019478">
    <property type="term" value="P:D-amino acid catabolic process"/>
    <property type="evidence" value="ECO:0007669"/>
    <property type="project" value="TreeGrafter"/>
</dbReference>
<evidence type="ECO:0000256" key="5">
    <source>
        <dbReference type="ARBA" id="ARBA00023002"/>
    </source>
</evidence>
<evidence type="ECO:0000256" key="3">
    <source>
        <dbReference type="ARBA" id="ARBA00022630"/>
    </source>
</evidence>
<feature type="domain" description="FAD dependent oxidoreductase" evidence="7">
    <location>
        <begin position="1"/>
        <end position="283"/>
    </location>
</feature>
<dbReference type="Gene3D" id="3.40.50.720">
    <property type="entry name" value="NAD(P)-binding Rossmann-like Domain"/>
    <property type="match status" value="1"/>
</dbReference>
<organism evidence="8 9">
    <name type="scientific">Conidiobolus coronatus (strain ATCC 28846 / CBS 209.66 / NRRL 28638)</name>
    <name type="common">Delacroixia coronata</name>
    <dbReference type="NCBI Taxonomy" id="796925"/>
    <lineage>
        <taxon>Eukaryota</taxon>
        <taxon>Fungi</taxon>
        <taxon>Fungi incertae sedis</taxon>
        <taxon>Zoopagomycota</taxon>
        <taxon>Entomophthoromycotina</taxon>
        <taxon>Entomophthoromycetes</taxon>
        <taxon>Entomophthorales</taxon>
        <taxon>Ancylistaceae</taxon>
        <taxon>Conidiobolus</taxon>
    </lineage>
</organism>
<proteinExistence type="inferred from homology"/>
<dbReference type="InterPro" id="IPR006076">
    <property type="entry name" value="FAD-dep_OxRdtase"/>
</dbReference>
<feature type="binding site" evidence="6">
    <location>
        <position position="214"/>
    </location>
    <ligand>
        <name>D-dopa</name>
        <dbReference type="ChEBI" id="CHEBI:149689"/>
    </ligand>
</feature>
<reference evidence="8 9" key="1">
    <citation type="journal article" date="2015" name="Genome Biol. Evol.">
        <title>Phylogenomic analyses indicate that early fungi evolved digesting cell walls of algal ancestors of land plants.</title>
        <authorList>
            <person name="Chang Y."/>
            <person name="Wang S."/>
            <person name="Sekimoto S."/>
            <person name="Aerts A.L."/>
            <person name="Choi C."/>
            <person name="Clum A."/>
            <person name="LaButti K.M."/>
            <person name="Lindquist E.A."/>
            <person name="Yee Ngan C."/>
            <person name="Ohm R.A."/>
            <person name="Salamov A.A."/>
            <person name="Grigoriev I.V."/>
            <person name="Spatafora J.W."/>
            <person name="Berbee M.L."/>
        </authorList>
    </citation>
    <scope>NUCLEOTIDE SEQUENCE [LARGE SCALE GENOMIC DNA]</scope>
    <source>
        <strain evidence="8 9">NRRL 28638</strain>
    </source>
</reference>
<comment type="cofactor">
    <cofactor evidence="1 6">
        <name>FAD</name>
        <dbReference type="ChEBI" id="CHEBI:57692"/>
    </cofactor>
</comment>
<keyword evidence="3" id="KW-0285">Flavoprotein</keyword>
<keyword evidence="9" id="KW-1185">Reference proteome</keyword>
<feature type="binding site" evidence="6">
    <location>
        <position position="177"/>
    </location>
    <ligand>
        <name>FAD</name>
        <dbReference type="ChEBI" id="CHEBI:57692"/>
    </ligand>
</feature>
<protein>
    <recommendedName>
        <fullName evidence="7">FAD dependent oxidoreductase domain-containing protein</fullName>
    </recommendedName>
</protein>
<dbReference type="Proteomes" id="UP000070444">
    <property type="component" value="Unassembled WGS sequence"/>
</dbReference>
<dbReference type="GO" id="GO:0071949">
    <property type="term" value="F:FAD binding"/>
    <property type="evidence" value="ECO:0007669"/>
    <property type="project" value="InterPro"/>
</dbReference>
<dbReference type="GO" id="GO:0005737">
    <property type="term" value="C:cytoplasm"/>
    <property type="evidence" value="ECO:0007669"/>
    <property type="project" value="TreeGrafter"/>
</dbReference>